<dbReference type="EMBL" id="JXTB01000772">
    <property type="protein sequence ID" value="PON32904.1"/>
    <property type="molecule type" value="Genomic_DNA"/>
</dbReference>
<accession>A0A2P5A8Q6</accession>
<evidence type="ECO:0000313" key="1">
    <source>
        <dbReference type="EMBL" id="PON32904.1"/>
    </source>
</evidence>
<dbReference type="AlphaFoldDB" id="A0A2P5A8Q6"/>
<organism evidence="1 2">
    <name type="scientific">Parasponia andersonii</name>
    <name type="common">Sponia andersonii</name>
    <dbReference type="NCBI Taxonomy" id="3476"/>
    <lineage>
        <taxon>Eukaryota</taxon>
        <taxon>Viridiplantae</taxon>
        <taxon>Streptophyta</taxon>
        <taxon>Embryophyta</taxon>
        <taxon>Tracheophyta</taxon>
        <taxon>Spermatophyta</taxon>
        <taxon>Magnoliopsida</taxon>
        <taxon>eudicotyledons</taxon>
        <taxon>Gunneridae</taxon>
        <taxon>Pentapetalae</taxon>
        <taxon>rosids</taxon>
        <taxon>fabids</taxon>
        <taxon>Rosales</taxon>
        <taxon>Cannabaceae</taxon>
        <taxon>Parasponia</taxon>
    </lineage>
</organism>
<evidence type="ECO:0000313" key="2">
    <source>
        <dbReference type="Proteomes" id="UP000237105"/>
    </source>
</evidence>
<dbReference type="Proteomes" id="UP000237105">
    <property type="component" value="Unassembled WGS sequence"/>
</dbReference>
<keyword evidence="2" id="KW-1185">Reference proteome</keyword>
<protein>
    <submittedName>
        <fullName evidence="1">Uncharacterized protein</fullName>
    </submittedName>
</protein>
<dbReference type="OrthoDB" id="891726at2759"/>
<reference evidence="2" key="1">
    <citation type="submission" date="2016-06" db="EMBL/GenBank/DDBJ databases">
        <title>Parallel loss of symbiosis genes in relatives of nitrogen-fixing non-legume Parasponia.</title>
        <authorList>
            <person name="Van Velzen R."/>
            <person name="Holmer R."/>
            <person name="Bu F."/>
            <person name="Rutten L."/>
            <person name="Van Zeijl A."/>
            <person name="Liu W."/>
            <person name="Santuari L."/>
            <person name="Cao Q."/>
            <person name="Sharma T."/>
            <person name="Shen D."/>
            <person name="Roswanjaya Y."/>
            <person name="Wardhani T."/>
            <person name="Kalhor M.S."/>
            <person name="Jansen J."/>
            <person name="Van den Hoogen J."/>
            <person name="Gungor B."/>
            <person name="Hartog M."/>
            <person name="Hontelez J."/>
            <person name="Verver J."/>
            <person name="Yang W.-C."/>
            <person name="Schijlen E."/>
            <person name="Repin R."/>
            <person name="Schilthuizen M."/>
            <person name="Schranz E."/>
            <person name="Heidstra R."/>
            <person name="Miyata K."/>
            <person name="Fedorova E."/>
            <person name="Kohlen W."/>
            <person name="Bisseling T."/>
            <person name="Smit S."/>
            <person name="Geurts R."/>
        </authorList>
    </citation>
    <scope>NUCLEOTIDE SEQUENCE [LARGE SCALE GENOMIC DNA]</scope>
    <source>
        <strain evidence="2">cv. WU1-14</strain>
    </source>
</reference>
<gene>
    <name evidence="1" type="ORF">PanWU01x14_357190</name>
</gene>
<comment type="caution">
    <text evidence="1">The sequence shown here is derived from an EMBL/GenBank/DDBJ whole genome shotgun (WGS) entry which is preliminary data.</text>
</comment>
<name>A0A2P5A8Q6_PARAD</name>
<proteinExistence type="predicted"/>
<sequence length="32" mass="3932">MRSGYSDNFFVELLGKSMVQFWSNYEARYDKY</sequence>